<gene>
    <name evidence="1" type="ORF">MANES_16G116500</name>
</gene>
<dbReference type="EMBL" id="CM004402">
    <property type="protein sequence ID" value="OAY27321.1"/>
    <property type="molecule type" value="Genomic_DNA"/>
</dbReference>
<accession>A0A2C9UBY3</accession>
<protein>
    <submittedName>
        <fullName evidence="1">Uncharacterized protein</fullName>
    </submittedName>
</protein>
<name>A0A2C9UBY3_MANES</name>
<evidence type="ECO:0000313" key="1">
    <source>
        <dbReference type="EMBL" id="OAY27321.1"/>
    </source>
</evidence>
<proteinExistence type="predicted"/>
<dbReference type="AlphaFoldDB" id="A0A2C9UBY3"/>
<reference evidence="1" key="1">
    <citation type="submission" date="2016-02" db="EMBL/GenBank/DDBJ databases">
        <title>WGS assembly of Manihot esculenta.</title>
        <authorList>
            <person name="Bredeson J.V."/>
            <person name="Prochnik S.E."/>
            <person name="Lyons J.B."/>
            <person name="Schmutz J."/>
            <person name="Grimwood J."/>
            <person name="Vrebalov J."/>
            <person name="Bart R.S."/>
            <person name="Amuge T."/>
            <person name="Ferguson M.E."/>
            <person name="Green R."/>
            <person name="Putnam N."/>
            <person name="Stites J."/>
            <person name="Rounsley S."/>
            <person name="Rokhsar D.S."/>
        </authorList>
    </citation>
    <scope>NUCLEOTIDE SEQUENCE [LARGE SCALE GENOMIC DNA]</scope>
    <source>
        <tissue evidence="1">Leaf</tissue>
    </source>
</reference>
<dbReference type="PANTHER" id="PTHR37900">
    <property type="match status" value="1"/>
</dbReference>
<dbReference type="PANTHER" id="PTHR37900:SF5">
    <property type="entry name" value="OS02G0159250 PROTEIN"/>
    <property type="match status" value="1"/>
</dbReference>
<sequence>MKIERKKELERLKCVRSFDYVLKPKNESSKFTQDYGQTPFPQRFLAASLSKAMGLTPVMFRSVVRLLTSLISEPAASISTILFYSELLPQNIILERLVRHELLDNENHLFHFVVNFLRCFW</sequence>
<organism evidence="1">
    <name type="scientific">Manihot esculenta</name>
    <name type="common">Cassava</name>
    <name type="synonym">Jatropha manihot</name>
    <dbReference type="NCBI Taxonomy" id="3983"/>
    <lineage>
        <taxon>Eukaryota</taxon>
        <taxon>Viridiplantae</taxon>
        <taxon>Streptophyta</taxon>
        <taxon>Embryophyta</taxon>
        <taxon>Tracheophyta</taxon>
        <taxon>Spermatophyta</taxon>
        <taxon>Magnoliopsida</taxon>
        <taxon>eudicotyledons</taxon>
        <taxon>Gunneridae</taxon>
        <taxon>Pentapetalae</taxon>
        <taxon>rosids</taxon>
        <taxon>fabids</taxon>
        <taxon>Malpighiales</taxon>
        <taxon>Euphorbiaceae</taxon>
        <taxon>Crotonoideae</taxon>
        <taxon>Manihoteae</taxon>
        <taxon>Manihot</taxon>
    </lineage>
</organism>